<dbReference type="EMBL" id="CAEZXH010000092">
    <property type="protein sequence ID" value="CAB4691966.1"/>
    <property type="molecule type" value="Genomic_DNA"/>
</dbReference>
<reference evidence="3" key="1">
    <citation type="submission" date="2020-05" db="EMBL/GenBank/DDBJ databases">
        <authorList>
            <person name="Chiriac C."/>
            <person name="Salcher M."/>
            <person name="Ghai R."/>
            <person name="Kavagutti S V."/>
        </authorList>
    </citation>
    <scope>NUCLEOTIDE SEQUENCE</scope>
</reference>
<proteinExistence type="predicted"/>
<evidence type="ECO:0000313" key="3">
    <source>
        <dbReference type="EMBL" id="CAB4717811.1"/>
    </source>
</evidence>
<keyword evidence="1" id="KW-0812">Transmembrane</keyword>
<evidence type="ECO:0000313" key="2">
    <source>
        <dbReference type="EMBL" id="CAB4691966.1"/>
    </source>
</evidence>
<keyword evidence="1" id="KW-0472">Membrane</keyword>
<dbReference type="EMBL" id="CAEZYJ010000045">
    <property type="protein sequence ID" value="CAB4717811.1"/>
    <property type="molecule type" value="Genomic_DNA"/>
</dbReference>
<name>A0A6J6R1H5_9ZZZZ</name>
<sequence>MCSVHIKYNVLCQAILVMRYLLAFQMFSLFLQILIRFDQYSWLDFGVDTRHLYRKLGNQEGGLLTKAPLRLLALFEQPQKLIGFLQSFRFLPELCKKLVASEKRGHLFQYLPDIDDRHRLEQEVDDRKNVESEFQVVLQHGLPKYLLEQLLQIHQ</sequence>
<keyword evidence="1" id="KW-1133">Transmembrane helix</keyword>
<organism evidence="3">
    <name type="scientific">freshwater metagenome</name>
    <dbReference type="NCBI Taxonomy" id="449393"/>
    <lineage>
        <taxon>unclassified sequences</taxon>
        <taxon>metagenomes</taxon>
        <taxon>ecological metagenomes</taxon>
    </lineage>
</organism>
<evidence type="ECO:0000256" key="1">
    <source>
        <dbReference type="SAM" id="Phobius"/>
    </source>
</evidence>
<dbReference type="AlphaFoldDB" id="A0A6J6R1H5"/>
<feature type="transmembrane region" description="Helical" evidence="1">
    <location>
        <begin position="17"/>
        <end position="35"/>
    </location>
</feature>
<accession>A0A6J6R1H5</accession>
<protein>
    <submittedName>
        <fullName evidence="3">Unannotated protein</fullName>
    </submittedName>
</protein>
<gene>
    <name evidence="2" type="ORF">UFOPK2360_01192</name>
    <name evidence="3" type="ORF">UFOPK2659_00448</name>
</gene>